<dbReference type="Gene3D" id="4.10.220.110">
    <property type="match status" value="1"/>
</dbReference>
<dbReference type="Gene3D" id="2.40.50.230">
    <property type="entry name" value="Gp5 N-terminal domain"/>
    <property type="match status" value="1"/>
</dbReference>
<dbReference type="EMBL" id="JADEXG010000069">
    <property type="protein sequence ID" value="MBE9079829.1"/>
    <property type="molecule type" value="Genomic_DNA"/>
</dbReference>
<sequence>MAATKFVAKPILKIDGEAASNDLIEDILQISVEESLHLPGMFTLVIQNDYYGGETNYKVWKHEKLFEIGKSIEIGFSSSTTDSDEFDDENKGTVIKGEITAIETHFTSEAQAPIIIRGYDASHRLHRGRHSRSFQNKTDADIVRSIAAEVGIAVGKIDATGGPYGYGDIGGASGYAFQQNQTNMEFLRSRAARHGFELFVQDGKLNFRKPSKDDTLTLEWLQDIHSFRVRVSSAEQVKSVEVRGWDYSRKEVIAETISKAKQVLTDTDTGAASKTVSSFDGKPKTPTLMLVDQPISQAKEAKALAQALYDELGGEFVQADARSEGDPTIRPGRVVKLTGMGKYSGSYYVTETRHLFHERIYRTEFSVRGLRGGDLLQTLETKHTLQPGQTLMVGIVADNKDPKGWGRVRVKLPTLTEEHMSNWARMVSIGAGSSQGVDWLPEINDEVLVAFEHGDIHRPYILGGVWNGKDKPPEKVEDAIANGKVRLRTLKTRLGHTLQFVEEDKGDSKKGVYLTTADKHQLHLSDTDQYAELKTKDGHQLRLDDKAKKIELKTKDGHQISMEDGGKKVDIISTGSLNAKSGKTGSSDKVNINGGEITLTGATKITLKVGGSKIVLSPTGIDISGTQVNIKASATAKLEGTIVDVKGSATVNVQSSGMTKVAGSLLKLN</sequence>
<name>A0A8J7AIZ4_9CYAN</name>
<evidence type="ECO:0000313" key="3">
    <source>
        <dbReference type="Proteomes" id="UP000636505"/>
    </source>
</evidence>
<dbReference type="SUPFAM" id="SSF69279">
    <property type="entry name" value="Phage tail proteins"/>
    <property type="match status" value="1"/>
</dbReference>
<feature type="domain" description="Gp5/Type VI secretion system Vgr protein OB-fold" evidence="1">
    <location>
        <begin position="393"/>
        <end position="466"/>
    </location>
</feature>
<dbReference type="Gene3D" id="3.55.50.10">
    <property type="entry name" value="Baseplate protein-like domains"/>
    <property type="match status" value="1"/>
</dbReference>
<organism evidence="2 3">
    <name type="scientific">Vasconcelosia minhoensis LEGE 07310</name>
    <dbReference type="NCBI Taxonomy" id="915328"/>
    <lineage>
        <taxon>Bacteria</taxon>
        <taxon>Bacillati</taxon>
        <taxon>Cyanobacteriota</taxon>
        <taxon>Cyanophyceae</taxon>
        <taxon>Nodosilineales</taxon>
        <taxon>Cymatolegaceae</taxon>
        <taxon>Vasconcelosia</taxon>
        <taxon>Vasconcelosia minhoensis</taxon>
    </lineage>
</organism>
<dbReference type="RefSeq" id="WP_193911175.1">
    <property type="nucleotide sequence ID" value="NZ_JADEXG010000069.1"/>
</dbReference>
<dbReference type="Pfam" id="PF05954">
    <property type="entry name" value="Phage_GPD"/>
    <property type="match status" value="1"/>
</dbReference>
<dbReference type="NCBIfam" id="NF033848">
    <property type="entry name" value="VgrG_rel"/>
    <property type="match status" value="1"/>
</dbReference>
<accession>A0A8J7AIZ4</accession>
<dbReference type="InterPro" id="IPR037026">
    <property type="entry name" value="Vgr_OB-fold_dom_sf"/>
</dbReference>
<dbReference type="SUPFAM" id="SSF69255">
    <property type="entry name" value="gp5 N-terminal domain-like"/>
    <property type="match status" value="1"/>
</dbReference>
<evidence type="ECO:0000259" key="1">
    <source>
        <dbReference type="Pfam" id="PF04717"/>
    </source>
</evidence>
<keyword evidence="3" id="KW-1185">Reference proteome</keyword>
<proteinExistence type="predicted"/>
<evidence type="ECO:0000313" key="2">
    <source>
        <dbReference type="EMBL" id="MBE9079829.1"/>
    </source>
</evidence>
<dbReference type="Proteomes" id="UP000636505">
    <property type="component" value="Unassembled WGS sequence"/>
</dbReference>
<dbReference type="Gene3D" id="2.30.110.50">
    <property type="match status" value="1"/>
</dbReference>
<dbReference type="AlphaFoldDB" id="A0A8J7AIZ4"/>
<comment type="caution">
    <text evidence="2">The sequence shown here is derived from an EMBL/GenBank/DDBJ whole genome shotgun (WGS) entry which is preliminary data.</text>
</comment>
<gene>
    <name evidence="2" type="ORF">IQ241_21455</name>
</gene>
<dbReference type="InterPro" id="IPR047702">
    <property type="entry name" value="VgrG-rel"/>
</dbReference>
<protein>
    <submittedName>
        <fullName evidence="2">VgrG-related protein</fullName>
    </submittedName>
</protein>
<dbReference type="Pfam" id="PF04717">
    <property type="entry name" value="Phage_base_V"/>
    <property type="match status" value="1"/>
</dbReference>
<dbReference type="InterPro" id="IPR006531">
    <property type="entry name" value="Gp5/Vgr_OB"/>
</dbReference>
<reference evidence="2" key="1">
    <citation type="submission" date="2020-10" db="EMBL/GenBank/DDBJ databases">
        <authorList>
            <person name="Castelo-Branco R."/>
            <person name="Eusebio N."/>
            <person name="Adriana R."/>
            <person name="Vieira A."/>
            <person name="Brugerolle De Fraissinette N."/>
            <person name="Rezende De Castro R."/>
            <person name="Schneider M.P."/>
            <person name="Vasconcelos V."/>
            <person name="Leao P.N."/>
        </authorList>
    </citation>
    <scope>NUCLEOTIDE SEQUENCE</scope>
    <source>
        <strain evidence="2">LEGE 07310</strain>
    </source>
</reference>